<dbReference type="EMBL" id="KZ613871">
    <property type="protein sequence ID" value="PMD53692.1"/>
    <property type="molecule type" value="Genomic_DNA"/>
</dbReference>
<protein>
    <submittedName>
        <fullName evidence="2">Uncharacterized protein</fullName>
    </submittedName>
</protein>
<dbReference type="GeneID" id="36589493"/>
<sequence length="119" mass="12362">MHPSTSDTNSSHHLYNSCTDPPDSSIPMLHPTPSNLAPRQRICTSIDLKIQSPAARNGAATYPLPFSGGGSVCTYHGYADATWMLHIDGCGGEVVVSVSGLGLVLGVSGAVYEAMVVSC</sequence>
<evidence type="ECO:0000256" key="1">
    <source>
        <dbReference type="SAM" id="MobiDB-lite"/>
    </source>
</evidence>
<evidence type="ECO:0000313" key="3">
    <source>
        <dbReference type="Proteomes" id="UP000235371"/>
    </source>
</evidence>
<feature type="compositionally biased region" description="Polar residues" evidence="1">
    <location>
        <begin position="1"/>
        <end position="19"/>
    </location>
</feature>
<dbReference type="AlphaFoldDB" id="A0A2J6SSF7"/>
<gene>
    <name evidence="2" type="ORF">K444DRAFT_618879</name>
</gene>
<name>A0A2J6SSF7_9HELO</name>
<dbReference type="InParanoid" id="A0A2J6SSF7"/>
<dbReference type="RefSeq" id="XP_024730596.1">
    <property type="nucleotide sequence ID" value="XM_024881416.1"/>
</dbReference>
<reference evidence="2 3" key="1">
    <citation type="submission" date="2016-04" db="EMBL/GenBank/DDBJ databases">
        <title>A degradative enzymes factory behind the ericoid mycorrhizal symbiosis.</title>
        <authorList>
            <consortium name="DOE Joint Genome Institute"/>
            <person name="Martino E."/>
            <person name="Morin E."/>
            <person name="Grelet G."/>
            <person name="Kuo A."/>
            <person name="Kohler A."/>
            <person name="Daghino S."/>
            <person name="Barry K."/>
            <person name="Choi C."/>
            <person name="Cichocki N."/>
            <person name="Clum A."/>
            <person name="Copeland A."/>
            <person name="Hainaut M."/>
            <person name="Haridas S."/>
            <person name="Labutti K."/>
            <person name="Lindquist E."/>
            <person name="Lipzen A."/>
            <person name="Khouja H.-R."/>
            <person name="Murat C."/>
            <person name="Ohm R."/>
            <person name="Olson A."/>
            <person name="Spatafora J."/>
            <person name="Veneault-Fourrey C."/>
            <person name="Henrissat B."/>
            <person name="Grigoriev I."/>
            <person name="Martin F."/>
            <person name="Perotto S."/>
        </authorList>
    </citation>
    <scope>NUCLEOTIDE SEQUENCE [LARGE SCALE GENOMIC DNA]</scope>
    <source>
        <strain evidence="2 3">E</strain>
    </source>
</reference>
<keyword evidence="3" id="KW-1185">Reference proteome</keyword>
<proteinExistence type="predicted"/>
<evidence type="ECO:0000313" key="2">
    <source>
        <dbReference type="EMBL" id="PMD53692.1"/>
    </source>
</evidence>
<feature type="region of interest" description="Disordered" evidence="1">
    <location>
        <begin position="1"/>
        <end position="32"/>
    </location>
</feature>
<dbReference type="Proteomes" id="UP000235371">
    <property type="component" value="Unassembled WGS sequence"/>
</dbReference>
<organism evidence="2 3">
    <name type="scientific">Hyaloscypha bicolor E</name>
    <dbReference type="NCBI Taxonomy" id="1095630"/>
    <lineage>
        <taxon>Eukaryota</taxon>
        <taxon>Fungi</taxon>
        <taxon>Dikarya</taxon>
        <taxon>Ascomycota</taxon>
        <taxon>Pezizomycotina</taxon>
        <taxon>Leotiomycetes</taxon>
        <taxon>Helotiales</taxon>
        <taxon>Hyaloscyphaceae</taxon>
        <taxon>Hyaloscypha</taxon>
        <taxon>Hyaloscypha bicolor</taxon>
    </lineage>
</organism>
<accession>A0A2J6SSF7</accession>